<gene>
    <name evidence="2" type="ORF">ISU10_17540</name>
</gene>
<reference evidence="2" key="1">
    <citation type="submission" date="2020-11" db="EMBL/GenBank/DDBJ databases">
        <title>Nocardioides cynanchi sp. nov., isolated from soil of rhizosphere of Cynanchum wilfordii.</title>
        <authorList>
            <person name="Lee J.-S."/>
            <person name="Suh M.K."/>
            <person name="Kim J.-S."/>
        </authorList>
    </citation>
    <scope>NUCLEOTIDE SEQUENCE</scope>
    <source>
        <strain evidence="2">KCTC 19276</strain>
    </source>
</reference>
<keyword evidence="1" id="KW-0812">Transmembrane</keyword>
<dbReference type="AlphaFoldDB" id="A0A930YJV7"/>
<sequence length="56" mass="5820">MAHSHSPHLHQPPPFAEHAHLAARILATLLVLVAAGVALGGATGWLLSQVALWLLG</sequence>
<name>A0A930YJV7_9ACTN</name>
<dbReference type="RefSeq" id="WP_194697722.1">
    <property type="nucleotide sequence ID" value="NZ_JADKPO010000028.1"/>
</dbReference>
<dbReference type="Proteomes" id="UP000660668">
    <property type="component" value="Unassembled WGS sequence"/>
</dbReference>
<keyword evidence="1" id="KW-1133">Transmembrane helix</keyword>
<evidence type="ECO:0000313" key="2">
    <source>
        <dbReference type="EMBL" id="MBF4769573.1"/>
    </source>
</evidence>
<evidence type="ECO:0000313" key="3">
    <source>
        <dbReference type="Proteomes" id="UP000660668"/>
    </source>
</evidence>
<organism evidence="2 3">
    <name type="scientific">Nocardioides agariphilus</name>
    <dbReference type="NCBI Taxonomy" id="433664"/>
    <lineage>
        <taxon>Bacteria</taxon>
        <taxon>Bacillati</taxon>
        <taxon>Actinomycetota</taxon>
        <taxon>Actinomycetes</taxon>
        <taxon>Propionibacteriales</taxon>
        <taxon>Nocardioidaceae</taxon>
        <taxon>Nocardioides</taxon>
    </lineage>
</organism>
<keyword evidence="3" id="KW-1185">Reference proteome</keyword>
<feature type="transmembrane region" description="Helical" evidence="1">
    <location>
        <begin position="21"/>
        <end position="47"/>
    </location>
</feature>
<comment type="caution">
    <text evidence="2">The sequence shown here is derived from an EMBL/GenBank/DDBJ whole genome shotgun (WGS) entry which is preliminary data.</text>
</comment>
<keyword evidence="1" id="KW-0472">Membrane</keyword>
<evidence type="ECO:0000256" key="1">
    <source>
        <dbReference type="SAM" id="Phobius"/>
    </source>
</evidence>
<dbReference type="EMBL" id="JADKPO010000028">
    <property type="protein sequence ID" value="MBF4769573.1"/>
    <property type="molecule type" value="Genomic_DNA"/>
</dbReference>
<accession>A0A930YJV7</accession>
<proteinExistence type="predicted"/>
<protein>
    <submittedName>
        <fullName evidence="2">Uncharacterized protein</fullName>
    </submittedName>
</protein>